<dbReference type="InterPro" id="IPR050983">
    <property type="entry name" value="GST_Omega/HSP26"/>
</dbReference>
<feature type="domain" description="GST N-terminal" evidence="1">
    <location>
        <begin position="47"/>
        <end position="128"/>
    </location>
</feature>
<dbReference type="SUPFAM" id="SSF52833">
    <property type="entry name" value="Thioredoxin-like"/>
    <property type="match status" value="1"/>
</dbReference>
<reference evidence="3" key="1">
    <citation type="submission" date="2021-01" db="EMBL/GenBank/DDBJ databases">
        <authorList>
            <person name="Corre E."/>
            <person name="Pelletier E."/>
            <person name="Niang G."/>
            <person name="Scheremetjew M."/>
            <person name="Finn R."/>
            <person name="Kale V."/>
            <person name="Holt S."/>
            <person name="Cochrane G."/>
            <person name="Meng A."/>
            <person name="Brown T."/>
            <person name="Cohen L."/>
        </authorList>
    </citation>
    <scope>NUCLEOTIDE SEQUENCE</scope>
    <source>
        <strain evidence="3">308</strain>
    </source>
</reference>
<dbReference type="EMBL" id="HBFR01012785">
    <property type="protein sequence ID" value="CAD8882050.1"/>
    <property type="molecule type" value="Transcribed_RNA"/>
</dbReference>
<proteinExistence type="predicted"/>
<dbReference type="InterPro" id="IPR036282">
    <property type="entry name" value="Glutathione-S-Trfase_C_sf"/>
</dbReference>
<dbReference type="EMBL" id="HBFR01012786">
    <property type="protein sequence ID" value="CAD8882051.1"/>
    <property type="molecule type" value="Transcribed_RNA"/>
</dbReference>
<dbReference type="InterPro" id="IPR004045">
    <property type="entry name" value="Glutathione_S-Trfase_N"/>
</dbReference>
<dbReference type="Gene3D" id="3.40.30.10">
    <property type="entry name" value="Glutaredoxin"/>
    <property type="match status" value="1"/>
</dbReference>
<organism evidence="3">
    <name type="scientific">Corethron hystrix</name>
    <dbReference type="NCBI Taxonomy" id="216773"/>
    <lineage>
        <taxon>Eukaryota</taxon>
        <taxon>Sar</taxon>
        <taxon>Stramenopiles</taxon>
        <taxon>Ochrophyta</taxon>
        <taxon>Bacillariophyta</taxon>
        <taxon>Coscinodiscophyceae</taxon>
        <taxon>Corethrophycidae</taxon>
        <taxon>Corethrales</taxon>
        <taxon>Corethraceae</taxon>
        <taxon>Corethron</taxon>
    </lineage>
</organism>
<dbReference type="PANTHER" id="PTHR43968">
    <property type="match status" value="1"/>
</dbReference>
<dbReference type="InterPro" id="IPR036249">
    <property type="entry name" value="Thioredoxin-like_sf"/>
</dbReference>
<evidence type="ECO:0000313" key="2">
    <source>
        <dbReference type="EMBL" id="CAD8882050.1"/>
    </source>
</evidence>
<evidence type="ECO:0000313" key="3">
    <source>
        <dbReference type="EMBL" id="CAD8882051.1"/>
    </source>
</evidence>
<dbReference type="GO" id="GO:0005737">
    <property type="term" value="C:cytoplasm"/>
    <property type="evidence" value="ECO:0007669"/>
    <property type="project" value="TreeGrafter"/>
</dbReference>
<gene>
    <name evidence="2" type="ORF">CHYS00102_LOCUS9238</name>
    <name evidence="3" type="ORF">CHYS00102_LOCUS9239</name>
</gene>
<dbReference type="PANTHER" id="PTHR43968:SF6">
    <property type="entry name" value="GLUTATHIONE S-TRANSFERASE OMEGA"/>
    <property type="match status" value="1"/>
</dbReference>
<dbReference type="CDD" id="cd00570">
    <property type="entry name" value="GST_N_family"/>
    <property type="match status" value="1"/>
</dbReference>
<dbReference type="PROSITE" id="PS50404">
    <property type="entry name" value="GST_NTER"/>
    <property type="match status" value="1"/>
</dbReference>
<dbReference type="Pfam" id="PF13409">
    <property type="entry name" value="GST_N_2"/>
    <property type="match status" value="1"/>
</dbReference>
<name>A0A6U5F461_9STRA</name>
<protein>
    <recommendedName>
        <fullName evidence="1">GST N-terminal domain-containing protein</fullName>
    </recommendedName>
</protein>
<evidence type="ECO:0000259" key="1">
    <source>
        <dbReference type="PROSITE" id="PS50404"/>
    </source>
</evidence>
<sequence length="244" mass="27148">MRTFITKKTVTSLLHHRLFFPLILGCHLIHPSTGGALAFSSLNEMPTTTRFITNRMCPYAQKAWLALELDGRDYTLEEISLYGPNGKPDFFWELNPAGTVPVMVSCNDVVCDSEDILDYLNVDGEDTDGGEGGEEGVAYWRSLVKNKISPVGKRAVFASDPTELFALLVGNEDAGGGVDGKIVGPYLCGAVPSSADCAAFPFFWRIESEFGFPAECNKLKSWLNTCLSNPKFKKTVQKSWWWWW</sequence>
<dbReference type="SUPFAM" id="SSF47616">
    <property type="entry name" value="GST C-terminal domain-like"/>
    <property type="match status" value="1"/>
</dbReference>
<dbReference type="Gene3D" id="1.20.1050.10">
    <property type="match status" value="1"/>
</dbReference>
<dbReference type="AlphaFoldDB" id="A0A6U5F461"/>
<accession>A0A6U5F461</accession>